<gene>
    <name evidence="7" type="ORF">SAHL_10010</name>
</gene>
<evidence type="ECO:0000256" key="2">
    <source>
        <dbReference type="ARBA" id="ARBA00023136"/>
    </source>
</evidence>
<feature type="domain" description="C-type lysozyme inhibitor" evidence="6">
    <location>
        <begin position="47"/>
        <end position="114"/>
    </location>
</feature>
<reference evidence="7 8" key="1">
    <citation type="submission" date="2013-10" db="EMBL/GenBank/DDBJ databases">
        <title>Salinisphaera halophila YIM 95161 Genome Sequencing.</title>
        <authorList>
            <person name="Lai Q."/>
            <person name="Li C."/>
            <person name="Shao Z."/>
        </authorList>
    </citation>
    <scope>NUCLEOTIDE SEQUENCE [LARGE SCALE GENOMIC DNA]</scope>
    <source>
        <strain evidence="7 8">YIM 95161</strain>
    </source>
</reference>
<dbReference type="RefSeq" id="WP_123591276.1">
    <property type="nucleotide sequence ID" value="NZ_AYKF01000086.1"/>
</dbReference>
<dbReference type="Gene3D" id="2.40.128.200">
    <property type="match status" value="1"/>
</dbReference>
<dbReference type="OrthoDB" id="26727at2"/>
<evidence type="ECO:0000313" key="8">
    <source>
        <dbReference type="Proteomes" id="UP000285123"/>
    </source>
</evidence>
<dbReference type="EMBL" id="AYKF01000086">
    <property type="protein sequence ID" value="ROO28572.1"/>
    <property type="molecule type" value="Genomic_DNA"/>
</dbReference>
<keyword evidence="1 5" id="KW-0732">Signal</keyword>
<accession>A0A423PSN9</accession>
<keyword evidence="2" id="KW-0472">Membrane</keyword>
<keyword evidence="3" id="KW-0564">Palmitate</keyword>
<dbReference type="AlphaFoldDB" id="A0A423PSN9"/>
<proteinExistence type="predicted"/>
<feature type="signal peptide" evidence="5">
    <location>
        <begin position="1"/>
        <end position="27"/>
    </location>
</feature>
<dbReference type="InterPro" id="IPR036328">
    <property type="entry name" value="MliC_sf"/>
</dbReference>
<evidence type="ECO:0000256" key="5">
    <source>
        <dbReference type="SAM" id="SignalP"/>
    </source>
</evidence>
<name>A0A423PSN9_9GAMM</name>
<dbReference type="Proteomes" id="UP000285123">
    <property type="component" value="Unassembled WGS sequence"/>
</dbReference>
<protein>
    <recommendedName>
        <fullName evidence="6">C-type lysozyme inhibitor domain-containing protein</fullName>
    </recommendedName>
</protein>
<sequence length="130" mass="13569">MLGRLVAGPWLVAWLCLAAGCAGQRPAAPSAPPDGPPGGEALSLVTYGCDNDATIRATYPTPDIALVQYRGNSRQMQATRSADGARCVSDTRVWRTEGSGPGASATLYHRDDDGDAGRVLARCREIAPAD</sequence>
<dbReference type="Pfam" id="PF09864">
    <property type="entry name" value="MliC"/>
    <property type="match status" value="1"/>
</dbReference>
<evidence type="ECO:0000313" key="7">
    <source>
        <dbReference type="EMBL" id="ROO28572.1"/>
    </source>
</evidence>
<keyword evidence="4" id="KW-0449">Lipoprotein</keyword>
<dbReference type="InterPro" id="IPR018660">
    <property type="entry name" value="MliC"/>
</dbReference>
<evidence type="ECO:0000256" key="3">
    <source>
        <dbReference type="ARBA" id="ARBA00023139"/>
    </source>
</evidence>
<feature type="chain" id="PRO_5019066556" description="C-type lysozyme inhibitor domain-containing protein" evidence="5">
    <location>
        <begin position="28"/>
        <end position="130"/>
    </location>
</feature>
<evidence type="ECO:0000256" key="1">
    <source>
        <dbReference type="ARBA" id="ARBA00022729"/>
    </source>
</evidence>
<evidence type="ECO:0000256" key="4">
    <source>
        <dbReference type="ARBA" id="ARBA00023288"/>
    </source>
</evidence>
<dbReference type="SUPFAM" id="SSF141488">
    <property type="entry name" value="YdhA-like"/>
    <property type="match status" value="1"/>
</dbReference>
<evidence type="ECO:0000259" key="6">
    <source>
        <dbReference type="Pfam" id="PF09864"/>
    </source>
</evidence>
<comment type="caution">
    <text evidence="7">The sequence shown here is derived from an EMBL/GenBank/DDBJ whole genome shotgun (WGS) entry which is preliminary data.</text>
</comment>
<organism evidence="7 8">
    <name type="scientific">Salinisphaera orenii YIM 95161</name>
    <dbReference type="NCBI Taxonomy" id="1051139"/>
    <lineage>
        <taxon>Bacteria</taxon>
        <taxon>Pseudomonadati</taxon>
        <taxon>Pseudomonadota</taxon>
        <taxon>Gammaproteobacteria</taxon>
        <taxon>Salinisphaerales</taxon>
        <taxon>Salinisphaeraceae</taxon>
        <taxon>Salinisphaera</taxon>
    </lineage>
</organism>
<dbReference type="PROSITE" id="PS51257">
    <property type="entry name" value="PROKAR_LIPOPROTEIN"/>
    <property type="match status" value="1"/>
</dbReference>